<reference evidence="1 2" key="1">
    <citation type="submission" date="2016-10" db="EMBL/GenBank/DDBJ databases">
        <title>Complete genome of the TMA-utilizing, human hosted archaeon Methanomethylophilus alvus Gen. nov, sp. nov., strain Mx-05, derived from a pure culture.</title>
        <authorList>
            <person name="Brugere J.-F."/>
            <person name="Ben Hania W."/>
            <person name="Chaudhary P.P."/>
            <person name="Gaci N."/>
            <person name="Borrel G."/>
            <person name="Cao Van Tuat L."/>
            <person name="Fardeau M.-L."/>
            <person name="Harris H.M.B."/>
            <person name="O'Toole P.W."/>
            <person name="Ollivier B."/>
        </authorList>
    </citation>
    <scope>NUCLEOTIDE SEQUENCE [LARGE SCALE GENOMIC DNA]</scope>
    <source>
        <strain evidence="1 2">Mx-05</strain>
    </source>
</reference>
<name>A0A3G3IEW2_9ARCH</name>
<dbReference type="OMA" id="LIGCQHY"/>
<dbReference type="RefSeq" id="WP_015504090.1">
    <property type="nucleotide sequence ID" value="NZ_CP017686.1"/>
</dbReference>
<dbReference type="AlphaFoldDB" id="A0A3G3IEW2"/>
<evidence type="ECO:0000313" key="1">
    <source>
        <dbReference type="EMBL" id="AYQ54380.1"/>
    </source>
</evidence>
<gene>
    <name evidence="1" type="ORF">BKD89_00900</name>
</gene>
<dbReference type="GeneID" id="41320983"/>
<proteinExistence type="predicted"/>
<sequence>MAEKKKHLRMRGVKQASKRLEDDVLGRSKDIAENPGILRPMCAGNCRKCVFDKVFKDIDKINRYKDDDQTLIKLASKGFDDMAKAYAGTISLNAAGKVPLLATAVIAGERVPYAVRGAVAVPLLIGCQHYDDPKLRLLYYNGLIKKAGLHLYSFGESTVCSDDPNMPEDYLYDTWWETPYKFPDDDVDCGHNGSVSLNIKVRSADITIHICEDCAKDVSSLTYLVSRLCAADPLDDFEVTVEHKYHSENDSGTVKITGDDLKQYMVGKMTDRMLIEKVKREKLGELAKNGGLTLIIGEKNYGSDLDSFIGDLDGPENEKSALTGFLRSNPRAVVLKNGKTSEATAYLWDSDWKGIIAAYTSDSFAERYTEKPRSSFSIVIEEAHREFVSQDVVKNLPVFQKPGPVTKLADDLAKAAKVGGLGMLLEAVSKATLRDSKSKSLAAAFVFAVDPEGKPDLTLSADDMDFADFLRPFTKKVLDADGQTYREEMNTLLMACSSGESV</sequence>
<evidence type="ECO:0000313" key="2">
    <source>
        <dbReference type="Proteomes" id="UP000273278"/>
    </source>
</evidence>
<dbReference type="Proteomes" id="UP000273278">
    <property type="component" value="Chromosome"/>
</dbReference>
<organism evidence="1 2">
    <name type="scientific">Methanomethylophilus alvi</name>
    <dbReference type="NCBI Taxonomy" id="1291540"/>
    <lineage>
        <taxon>Archaea</taxon>
        <taxon>Methanobacteriati</taxon>
        <taxon>Thermoplasmatota</taxon>
        <taxon>Thermoplasmata</taxon>
        <taxon>Methanomassiliicoccales</taxon>
        <taxon>Methanomethylophilaceae</taxon>
        <taxon>Methanomethylophilus</taxon>
    </lineage>
</organism>
<accession>A0A3G3IEW2</accession>
<dbReference type="EMBL" id="CP017686">
    <property type="protein sequence ID" value="AYQ54380.1"/>
    <property type="molecule type" value="Genomic_DNA"/>
</dbReference>
<protein>
    <submittedName>
        <fullName evidence="1">Uncharacterized protein</fullName>
    </submittedName>
</protein>